<dbReference type="STRING" id="4577.A0A1D6E7Z1"/>
<name>A0A1D6E7Z1_MAIZE</name>
<dbReference type="EMBL" id="CM007648">
    <property type="protein sequence ID" value="ONM16537.1"/>
    <property type="molecule type" value="Genomic_DNA"/>
</dbReference>
<organism evidence="1">
    <name type="scientific">Zea mays</name>
    <name type="common">Maize</name>
    <dbReference type="NCBI Taxonomy" id="4577"/>
    <lineage>
        <taxon>Eukaryota</taxon>
        <taxon>Viridiplantae</taxon>
        <taxon>Streptophyta</taxon>
        <taxon>Embryophyta</taxon>
        <taxon>Tracheophyta</taxon>
        <taxon>Spermatophyta</taxon>
        <taxon>Magnoliopsida</taxon>
        <taxon>Liliopsida</taxon>
        <taxon>Poales</taxon>
        <taxon>Poaceae</taxon>
        <taxon>PACMAD clade</taxon>
        <taxon>Panicoideae</taxon>
        <taxon>Andropogonodae</taxon>
        <taxon>Andropogoneae</taxon>
        <taxon>Tripsacinae</taxon>
        <taxon>Zea</taxon>
    </lineage>
</organism>
<dbReference type="SMR" id="A0A1D6E7Z1"/>
<gene>
    <name evidence="1" type="ORF">ZEAMMB73_Zm00001d003255</name>
</gene>
<dbReference type="eggNOG" id="ENOG502QSXE">
    <property type="taxonomic scope" value="Eukaryota"/>
</dbReference>
<dbReference type="InParanoid" id="A0A1D6E7Z1"/>
<dbReference type="PaxDb" id="4577-GRMZM2G093832_P02"/>
<protein>
    <recommendedName>
        <fullName evidence="2">MYB-CC type transcription factor LHEQLE-containing domain-containing protein</fullName>
    </recommendedName>
</protein>
<sequence length="167" mass="18324">MLRPACKSCCAPASHEYAWCGTTMNVATPGGVGGPMEDKGEDSEAGSEDWMWAASPDKLVLQVQRQLQLTIKAQGIYLQMIIEEQQKLGGSIKASEGQKLSDSPPSLDDYPEIMQHSPKKPRIDALSLDSEHDIAQPKFESHLIGLWDHNIAFPVEEFKADPAMSKS</sequence>
<proteinExistence type="predicted"/>
<accession>A0A1D6E7Z1</accession>
<evidence type="ECO:0008006" key="2">
    <source>
        <dbReference type="Google" id="ProtNLM"/>
    </source>
</evidence>
<dbReference type="AlphaFoldDB" id="A0A1D6E7Z1"/>
<evidence type="ECO:0000313" key="1">
    <source>
        <dbReference type="EMBL" id="ONM16537.1"/>
    </source>
</evidence>
<reference evidence="1" key="1">
    <citation type="submission" date="2015-12" db="EMBL/GenBank/DDBJ databases">
        <title>Update maize B73 reference genome by single molecule sequencing technologies.</title>
        <authorList>
            <consortium name="Maize Genome Sequencing Project"/>
            <person name="Ware D."/>
        </authorList>
    </citation>
    <scope>NUCLEOTIDE SEQUENCE [LARGE SCALE GENOMIC DNA]</scope>
    <source>
        <tissue evidence="1">Seedling</tissue>
    </source>
</reference>